<dbReference type="KEGG" id="tdf:H9L22_10760"/>
<protein>
    <submittedName>
        <fullName evidence="1">Uncharacterized protein</fullName>
    </submittedName>
</protein>
<evidence type="ECO:0000313" key="2">
    <source>
        <dbReference type="Proteomes" id="UP000516117"/>
    </source>
</evidence>
<name>A0A7H0H2L5_9ACTN</name>
<reference evidence="1 2" key="1">
    <citation type="submission" date="2020-08" db="EMBL/GenBank/DDBJ databases">
        <title>Genome sequence of Tessaracoccus defluvii JCM 17540T.</title>
        <authorList>
            <person name="Hyun D.-W."/>
            <person name="Bae J.-W."/>
        </authorList>
    </citation>
    <scope>NUCLEOTIDE SEQUENCE [LARGE SCALE GENOMIC DNA]</scope>
    <source>
        <strain evidence="1 2">JCM 17540</strain>
    </source>
</reference>
<sequence>MVDPKLGNGRPTVLTGSVSFDRLPMPAVQALLAAIVPQRVADCLETHRHRSPAVRLGGGKPLGLGSAVPTVAAASLWTVAERYGSGPRRIPPLLDVEKLRAIVGQVGTPPLGQLLRLLDLDGLSRDEQNHVSYPPALSWSAFGTKDFAESYQFFSDNNGLQKAKGKVKPFTTLPLAGDPQIIRWEP</sequence>
<accession>A0A7H0H2L5</accession>
<evidence type="ECO:0000313" key="1">
    <source>
        <dbReference type="EMBL" id="QNP54781.1"/>
    </source>
</evidence>
<dbReference type="RefSeq" id="WP_187719917.1">
    <property type="nucleotide sequence ID" value="NZ_CP060789.1"/>
</dbReference>
<proteinExistence type="predicted"/>
<dbReference type="EMBL" id="CP060789">
    <property type="protein sequence ID" value="QNP54781.1"/>
    <property type="molecule type" value="Genomic_DNA"/>
</dbReference>
<dbReference type="Proteomes" id="UP000516117">
    <property type="component" value="Chromosome"/>
</dbReference>
<dbReference type="AlphaFoldDB" id="A0A7H0H2L5"/>
<organism evidence="1 2">
    <name type="scientific">Tessaracoccus defluvii</name>
    <dbReference type="NCBI Taxonomy" id="1285901"/>
    <lineage>
        <taxon>Bacteria</taxon>
        <taxon>Bacillati</taxon>
        <taxon>Actinomycetota</taxon>
        <taxon>Actinomycetes</taxon>
        <taxon>Propionibacteriales</taxon>
        <taxon>Propionibacteriaceae</taxon>
        <taxon>Tessaracoccus</taxon>
    </lineage>
</organism>
<gene>
    <name evidence="1" type="ORF">H9L22_10760</name>
</gene>
<keyword evidence="2" id="KW-1185">Reference proteome</keyword>